<dbReference type="InterPro" id="IPR019289">
    <property type="entry name" value="Phage_tail_E/E"/>
</dbReference>
<evidence type="ECO:0000313" key="1">
    <source>
        <dbReference type="EMBL" id="GCL64313.1"/>
    </source>
</evidence>
<organism evidence="1 2">
    <name type="scientific">Pseudaquabacterium pictum</name>
    <dbReference type="NCBI Taxonomy" id="2315236"/>
    <lineage>
        <taxon>Bacteria</taxon>
        <taxon>Pseudomonadati</taxon>
        <taxon>Pseudomonadota</taxon>
        <taxon>Betaproteobacteria</taxon>
        <taxon>Burkholderiales</taxon>
        <taxon>Sphaerotilaceae</taxon>
        <taxon>Pseudaquabacterium</taxon>
    </lineage>
</organism>
<reference evidence="2" key="1">
    <citation type="submission" date="2019-03" db="EMBL/GenBank/DDBJ databases">
        <title>Aquabacterium pictum sp.nov., the first bacteriochlorophyll a-containing freshwater bacterium in the genus Aquabacterium of the class Betaproteobacteria.</title>
        <authorList>
            <person name="Hirose S."/>
            <person name="Tank M."/>
            <person name="Hara E."/>
            <person name="Tamaki H."/>
            <person name="Takaichi S."/>
            <person name="Haruta S."/>
            <person name="Hanada S."/>
        </authorList>
    </citation>
    <scope>NUCLEOTIDE SEQUENCE [LARGE SCALE GENOMIC DNA]</scope>
    <source>
        <strain evidence="2">W35</strain>
    </source>
</reference>
<evidence type="ECO:0000313" key="2">
    <source>
        <dbReference type="Proteomes" id="UP000301751"/>
    </source>
</evidence>
<protein>
    <recommendedName>
        <fullName evidence="3">Phage tail assembly protein</fullName>
    </recommendedName>
</protein>
<dbReference type="Pfam" id="PF10109">
    <property type="entry name" value="Phage_TAC_7"/>
    <property type="match status" value="1"/>
</dbReference>
<gene>
    <name evidence="1" type="ORF">AQPW35_33940</name>
</gene>
<sequence>MSAPIPHPLKHPVELKRADGSVIETISELQLHRLKGGDARKVLNLREKGAGDFIAALLCASARIPPSTFDQLDAEDIVAAAEVAGGFLGVAPAISKT</sequence>
<accession>A0A480ASC2</accession>
<keyword evidence="2" id="KW-1185">Reference proteome</keyword>
<name>A0A480ASC2_9BURK</name>
<dbReference type="Proteomes" id="UP000301751">
    <property type="component" value="Unassembled WGS sequence"/>
</dbReference>
<dbReference type="AlphaFoldDB" id="A0A480ASC2"/>
<dbReference type="RefSeq" id="WP_162520829.1">
    <property type="nucleotide sequence ID" value="NZ_BJCL01000009.1"/>
</dbReference>
<proteinExistence type="predicted"/>
<evidence type="ECO:0008006" key="3">
    <source>
        <dbReference type="Google" id="ProtNLM"/>
    </source>
</evidence>
<comment type="caution">
    <text evidence="1">The sequence shown here is derived from an EMBL/GenBank/DDBJ whole genome shotgun (WGS) entry which is preliminary data.</text>
</comment>
<dbReference type="EMBL" id="BJCL01000009">
    <property type="protein sequence ID" value="GCL64313.1"/>
    <property type="molecule type" value="Genomic_DNA"/>
</dbReference>